<organism evidence="4 5">
    <name type="scientific">Colletotrichum sublineola</name>
    <name type="common">Sorghum anthracnose fungus</name>
    <dbReference type="NCBI Taxonomy" id="1173701"/>
    <lineage>
        <taxon>Eukaryota</taxon>
        <taxon>Fungi</taxon>
        <taxon>Dikarya</taxon>
        <taxon>Ascomycota</taxon>
        <taxon>Pezizomycotina</taxon>
        <taxon>Sordariomycetes</taxon>
        <taxon>Hypocreomycetidae</taxon>
        <taxon>Glomerellales</taxon>
        <taxon>Glomerellaceae</taxon>
        <taxon>Colletotrichum</taxon>
        <taxon>Colletotrichum graminicola species complex</taxon>
    </lineage>
</organism>
<dbReference type="InterPro" id="IPR053083">
    <property type="entry name" value="TF_kinase-domain_protein"/>
</dbReference>
<dbReference type="SUPFAM" id="SSF56112">
    <property type="entry name" value="Protein kinase-like (PK-like)"/>
    <property type="match status" value="1"/>
</dbReference>
<accession>A0A066X5W4</accession>
<feature type="domain" description="Protein kinase" evidence="3">
    <location>
        <begin position="114"/>
        <end position="502"/>
    </location>
</feature>
<feature type="compositionally biased region" description="Acidic residues" evidence="2">
    <location>
        <begin position="539"/>
        <end position="549"/>
    </location>
</feature>
<dbReference type="EMBL" id="JMSE01001141">
    <property type="protein sequence ID" value="KDN64332.1"/>
    <property type="molecule type" value="Genomic_DNA"/>
</dbReference>
<sequence>MPRVSAFREQQRFGNGPHQPDCPCRGPGESLQTYRQRLRNESTARMASVRGEKYNKYKDDGTLTQKRYGHALFNAEPLGLSEPYAPREFSTADVDEAIANYGQWGQNSHKGDGVLVKKIIGAGRFGIVALVHCLNERGEILPCVLKLERYRHHVHGTLAREEKALAKFKGAKHILQLLDVTRFIKSERDRNYGLYAAGHVNRAPQLCGEELDRIWSLDDFARQPLRNFVFVEHAAQGNLNIWLSKASRSGARWPVRAIWVLFRSLTQGLIGMGYPPKEVFGGANRLEWDPNYPIDEHLPDNYPMSENYPPQQTTHFDLEPSNVLASNSVENGNMPLFKIADFGSVQFFSEYASNPAYFDKELFWKCRFSGKGTYFTPEQFTRQWDHLDLQTYLADDNPPNYFVAVDGSKPPVAGNYGMHSNVFQVGVIIWCAITLCAFRPLTPMNYTLPDGRDIVTWGGALQNERFHGVDEELRGLVQRCMAEDPAHRPSLGQLMHIIENRLGANDLEPEEAVATWAQEFFSSPRNPGDDGRKRGFSGGDDDDDDDVEDGDARRHAPRQRTEAEPMIHGAFQQPRRASSTLNRHTRFQHGGPALGANHGVGGPNNAPAIDPRLFQVPQMPEWQGISLFGVQTNVFDFGGQMPQMPQMPQAPEQWQGIPAFGVQPDVFGFGGQQMQQNAGAATFQPGGYFNVHAQYGENPFQPPQQQHPAQDMLLNQPFQPNQPPRIQLQQQPIFQGQQQQQ</sequence>
<comment type="caution">
    <text evidence="4">The sequence shown here is derived from an EMBL/GenBank/DDBJ whole genome shotgun (WGS) entry which is preliminary data.</text>
</comment>
<keyword evidence="1" id="KW-0067">ATP-binding</keyword>
<dbReference type="PANTHER" id="PTHR44305:SF24">
    <property type="entry name" value="TYROSINE-PROTEIN KINASE C03B1.5-RELATED"/>
    <property type="match status" value="1"/>
</dbReference>
<dbReference type="HOGENOM" id="CLU_374683_0_0_1"/>
<keyword evidence="5" id="KW-1185">Reference proteome</keyword>
<feature type="compositionally biased region" description="Low complexity" evidence="2">
    <location>
        <begin position="703"/>
        <end position="741"/>
    </location>
</feature>
<name>A0A066X5W4_COLSU</name>
<dbReference type="InterPro" id="IPR011009">
    <property type="entry name" value="Kinase-like_dom_sf"/>
</dbReference>
<dbReference type="STRING" id="1173701.A0A066X5W4"/>
<dbReference type="PROSITE" id="PS00107">
    <property type="entry name" value="PROTEIN_KINASE_ATP"/>
    <property type="match status" value="1"/>
</dbReference>
<protein>
    <recommendedName>
        <fullName evidence="3">Protein kinase domain-containing protein</fullName>
    </recommendedName>
</protein>
<evidence type="ECO:0000256" key="1">
    <source>
        <dbReference type="PROSITE-ProRule" id="PRU10141"/>
    </source>
</evidence>
<feature type="region of interest" description="Disordered" evidence="2">
    <location>
        <begin position="585"/>
        <end position="604"/>
    </location>
</feature>
<feature type="region of interest" description="Disordered" evidence="2">
    <location>
        <begin position="520"/>
        <end position="580"/>
    </location>
</feature>
<dbReference type="PANTHER" id="PTHR44305">
    <property type="entry name" value="SI:DKEY-192D15.2-RELATED"/>
    <property type="match status" value="1"/>
</dbReference>
<dbReference type="OMA" id="HAQYGEN"/>
<dbReference type="Gene3D" id="1.10.510.10">
    <property type="entry name" value="Transferase(Phosphotransferase) domain 1"/>
    <property type="match status" value="1"/>
</dbReference>
<proteinExistence type="predicted"/>
<keyword evidence="1" id="KW-0547">Nucleotide-binding</keyword>
<dbReference type="GO" id="GO:0005524">
    <property type="term" value="F:ATP binding"/>
    <property type="evidence" value="ECO:0007669"/>
    <property type="project" value="UniProtKB-UniRule"/>
</dbReference>
<evidence type="ECO:0000313" key="4">
    <source>
        <dbReference type="EMBL" id="KDN64332.1"/>
    </source>
</evidence>
<dbReference type="eggNOG" id="ENOG502SXF6">
    <property type="taxonomic scope" value="Eukaryota"/>
</dbReference>
<dbReference type="OrthoDB" id="4062651at2759"/>
<feature type="region of interest" description="Disordered" evidence="2">
    <location>
        <begin position="1"/>
        <end position="29"/>
    </location>
</feature>
<feature type="region of interest" description="Disordered" evidence="2">
    <location>
        <begin position="694"/>
        <end position="741"/>
    </location>
</feature>
<reference evidence="5" key="1">
    <citation type="journal article" date="2014" name="Genome Announc.">
        <title>Draft genome sequence of Colletotrichum sublineola, a destructive pathogen of cultivated sorghum.</title>
        <authorList>
            <person name="Baroncelli R."/>
            <person name="Sanz-Martin J.M."/>
            <person name="Rech G.E."/>
            <person name="Sukno S.A."/>
            <person name="Thon M.R."/>
        </authorList>
    </citation>
    <scope>NUCLEOTIDE SEQUENCE [LARGE SCALE GENOMIC DNA]</scope>
    <source>
        <strain evidence="5">TX430BB</strain>
    </source>
</reference>
<dbReference type="InterPro" id="IPR000719">
    <property type="entry name" value="Prot_kinase_dom"/>
</dbReference>
<feature type="binding site" evidence="1">
    <location>
        <position position="146"/>
    </location>
    <ligand>
        <name>ATP</name>
        <dbReference type="ChEBI" id="CHEBI:30616"/>
    </ligand>
</feature>
<dbReference type="GO" id="GO:0004672">
    <property type="term" value="F:protein kinase activity"/>
    <property type="evidence" value="ECO:0007669"/>
    <property type="project" value="InterPro"/>
</dbReference>
<evidence type="ECO:0000313" key="5">
    <source>
        <dbReference type="Proteomes" id="UP000027238"/>
    </source>
</evidence>
<dbReference type="PROSITE" id="PS50011">
    <property type="entry name" value="PROTEIN_KINASE_DOM"/>
    <property type="match status" value="1"/>
</dbReference>
<dbReference type="InterPro" id="IPR017441">
    <property type="entry name" value="Protein_kinase_ATP_BS"/>
</dbReference>
<dbReference type="AlphaFoldDB" id="A0A066X5W4"/>
<dbReference type="SMART" id="SM00220">
    <property type="entry name" value="S_TKc"/>
    <property type="match status" value="1"/>
</dbReference>
<feature type="compositionally biased region" description="Basic and acidic residues" evidence="2">
    <location>
        <begin position="550"/>
        <end position="565"/>
    </location>
</feature>
<dbReference type="Proteomes" id="UP000027238">
    <property type="component" value="Unassembled WGS sequence"/>
</dbReference>
<evidence type="ECO:0000259" key="3">
    <source>
        <dbReference type="PROSITE" id="PS50011"/>
    </source>
</evidence>
<gene>
    <name evidence="4" type="ORF">CSUB01_05124</name>
</gene>
<evidence type="ECO:0000256" key="2">
    <source>
        <dbReference type="SAM" id="MobiDB-lite"/>
    </source>
</evidence>